<dbReference type="EMBL" id="JAFFQI010000186">
    <property type="protein sequence ID" value="MCD0266167.1"/>
    <property type="molecule type" value="Genomic_DNA"/>
</dbReference>
<evidence type="ECO:0000313" key="2">
    <source>
        <dbReference type="EMBL" id="PPU70573.1"/>
    </source>
</evidence>
<keyword evidence="4" id="KW-1185">Reference proteome</keyword>
<accession>A0A2S7D9S1</accession>
<dbReference type="Proteomes" id="UP000239865">
    <property type="component" value="Unassembled WGS sequence"/>
</dbReference>
<dbReference type="RefSeq" id="WP_104588912.1">
    <property type="nucleotide sequence ID" value="NZ_JAFFQI010000186.1"/>
</dbReference>
<reference evidence="1" key="2">
    <citation type="submission" date="2021-02" db="EMBL/GenBank/DDBJ databases">
        <title>Copper resistance gene diversity in local Xanthomonas species at agrochemical polluted sites in Trinidad, Trinidad and Tobago.</title>
        <authorList>
            <person name="Ramnarine S.D.B.J."/>
            <person name="Ramsubhag A."/>
            <person name="Jayaraman J."/>
        </authorList>
    </citation>
    <scope>NUCLEOTIDE SEQUENCE</scope>
    <source>
        <strain evidence="1">CaNP6A</strain>
    </source>
</reference>
<organism evidence="2 3">
    <name type="scientific">Xanthomonas melonis</name>
    <dbReference type="NCBI Taxonomy" id="56456"/>
    <lineage>
        <taxon>Bacteria</taxon>
        <taxon>Pseudomonadati</taxon>
        <taxon>Pseudomonadota</taxon>
        <taxon>Gammaproteobacteria</taxon>
        <taxon>Lysobacterales</taxon>
        <taxon>Lysobacteraceae</taxon>
        <taxon>Xanthomonas</taxon>
    </lineage>
</organism>
<dbReference type="OrthoDB" id="5998667at2"/>
<dbReference type="Proteomes" id="UP001430396">
    <property type="component" value="Unassembled WGS sequence"/>
</dbReference>
<reference evidence="2 3" key="1">
    <citation type="submission" date="2016-08" db="EMBL/GenBank/DDBJ databases">
        <authorList>
            <person name="Seilhamer J.J."/>
        </authorList>
    </citation>
    <scope>NUCLEOTIDE SEQUENCE [LARGE SCALE GENOMIC DNA]</scope>
    <source>
        <strain evidence="2 3">CFBP4644</strain>
    </source>
</reference>
<gene>
    <name evidence="1" type="ORF">JWH11_06880</name>
    <name evidence="2" type="ORF">XmelCFBP4644_19815</name>
</gene>
<name>A0A2S7D9S1_9XANT</name>
<comment type="caution">
    <text evidence="2">The sequence shown here is derived from an EMBL/GenBank/DDBJ whole genome shotgun (WGS) entry which is preliminary data.</text>
</comment>
<protein>
    <submittedName>
        <fullName evidence="2">Uncharacterized protein</fullName>
    </submittedName>
</protein>
<evidence type="ECO:0000313" key="3">
    <source>
        <dbReference type="Proteomes" id="UP000239865"/>
    </source>
</evidence>
<evidence type="ECO:0000313" key="4">
    <source>
        <dbReference type="Proteomes" id="UP001430396"/>
    </source>
</evidence>
<proteinExistence type="predicted"/>
<dbReference type="AlphaFoldDB" id="A0A2S7D9S1"/>
<sequence length="98" mass="11442">MHSTTVPTRRDVDAEIAYWHTVHADGHLGGYAFSDYARLLMLGYDVYLAYPRASEAQLYRVLQEAYYRAQPILPVPWDQARWIVRHAWRHMEDAGAVH</sequence>
<evidence type="ECO:0000313" key="1">
    <source>
        <dbReference type="EMBL" id="MCD0266167.1"/>
    </source>
</evidence>
<dbReference type="EMBL" id="MDEH01000019">
    <property type="protein sequence ID" value="PPU70573.1"/>
    <property type="molecule type" value="Genomic_DNA"/>
</dbReference>